<comment type="similarity">
    <text evidence="1 3">Belongs to the short-chain dehydrogenases/reductases (SDR) family.</text>
</comment>
<evidence type="ECO:0000313" key="5">
    <source>
        <dbReference type="Proteomes" id="UP000198749"/>
    </source>
</evidence>
<dbReference type="STRING" id="355243.SAMN03080615_02181"/>
<dbReference type="Pfam" id="PF00106">
    <property type="entry name" value="adh_short"/>
    <property type="match status" value="1"/>
</dbReference>
<reference evidence="5" key="1">
    <citation type="submission" date="2016-10" db="EMBL/GenBank/DDBJ databases">
        <authorList>
            <person name="Varghese N."/>
            <person name="Submissions S."/>
        </authorList>
    </citation>
    <scope>NUCLEOTIDE SEQUENCE [LARGE SCALE GENOMIC DNA]</scope>
    <source>
        <strain evidence="5">DSM 18887</strain>
    </source>
</reference>
<dbReference type="PRINTS" id="PR00081">
    <property type="entry name" value="GDHRDH"/>
</dbReference>
<evidence type="ECO:0000313" key="4">
    <source>
        <dbReference type="EMBL" id="SEQ62422.1"/>
    </source>
</evidence>
<keyword evidence="2" id="KW-0560">Oxidoreductase</keyword>
<accession>A0A1H9HJL3</accession>
<dbReference type="Proteomes" id="UP000198749">
    <property type="component" value="Unassembled WGS sequence"/>
</dbReference>
<evidence type="ECO:0000256" key="2">
    <source>
        <dbReference type="ARBA" id="ARBA00023002"/>
    </source>
</evidence>
<keyword evidence="5" id="KW-1185">Reference proteome</keyword>
<dbReference type="InterPro" id="IPR002347">
    <property type="entry name" value="SDR_fam"/>
</dbReference>
<sequence>MSLKGKSIFITGGTGGIGAPLVKLLRDAGGDVIAFNRQESGDLSDNIDSICHTLSHLAPDILINMAGYNECAHCEDQHLSELIALNLTVPMRLSQAVLPAMKQRNTGQIINVGSMMGIIPLPYYSGYVAAKAGIKAFSDCLRRELCDTGIRVTLIAPRAVQTRMNQGISSEINSQTGTAYDQPEEVAQRIFNAILLGEKEVRFGKPERFFAFMNANFPSVVDKGLRKNVRVGEAIFKHHKTESAKKLSTELNNAT</sequence>
<dbReference type="GO" id="GO:0016020">
    <property type="term" value="C:membrane"/>
    <property type="evidence" value="ECO:0007669"/>
    <property type="project" value="TreeGrafter"/>
</dbReference>
<dbReference type="PRINTS" id="PR00080">
    <property type="entry name" value="SDRFAMILY"/>
</dbReference>
<dbReference type="SUPFAM" id="SSF51735">
    <property type="entry name" value="NAD(P)-binding Rossmann-fold domains"/>
    <property type="match status" value="1"/>
</dbReference>
<dbReference type="OrthoDB" id="9775296at2"/>
<proteinExistence type="inferred from homology"/>
<gene>
    <name evidence="4" type="ORF">SAMN03080615_02181</name>
</gene>
<dbReference type="PANTHER" id="PTHR44196">
    <property type="entry name" value="DEHYDROGENASE/REDUCTASE SDR FAMILY MEMBER 7B"/>
    <property type="match status" value="1"/>
</dbReference>
<dbReference type="EMBL" id="FOGB01000005">
    <property type="protein sequence ID" value="SEQ62422.1"/>
    <property type="molecule type" value="Genomic_DNA"/>
</dbReference>
<dbReference type="AlphaFoldDB" id="A0A1H9HJL3"/>
<evidence type="ECO:0000256" key="3">
    <source>
        <dbReference type="RuleBase" id="RU000363"/>
    </source>
</evidence>
<dbReference type="PANTHER" id="PTHR44196:SF1">
    <property type="entry name" value="DEHYDROGENASE_REDUCTASE SDR FAMILY MEMBER 7B"/>
    <property type="match status" value="1"/>
</dbReference>
<evidence type="ECO:0000256" key="1">
    <source>
        <dbReference type="ARBA" id="ARBA00006484"/>
    </source>
</evidence>
<dbReference type="Gene3D" id="3.40.50.720">
    <property type="entry name" value="NAD(P)-binding Rossmann-like Domain"/>
    <property type="match status" value="1"/>
</dbReference>
<dbReference type="GO" id="GO:0016491">
    <property type="term" value="F:oxidoreductase activity"/>
    <property type="evidence" value="ECO:0007669"/>
    <property type="project" value="UniProtKB-KW"/>
</dbReference>
<name>A0A1H9HJL3_9GAMM</name>
<protein>
    <submittedName>
        <fullName evidence="4">Short-chain dehydrogenase</fullName>
    </submittedName>
</protein>
<dbReference type="PROSITE" id="PS00061">
    <property type="entry name" value="ADH_SHORT"/>
    <property type="match status" value="1"/>
</dbReference>
<organism evidence="4 5">
    <name type="scientific">Amphritea atlantica</name>
    <dbReference type="NCBI Taxonomy" id="355243"/>
    <lineage>
        <taxon>Bacteria</taxon>
        <taxon>Pseudomonadati</taxon>
        <taxon>Pseudomonadota</taxon>
        <taxon>Gammaproteobacteria</taxon>
        <taxon>Oceanospirillales</taxon>
        <taxon>Oceanospirillaceae</taxon>
        <taxon>Amphritea</taxon>
    </lineage>
</organism>
<dbReference type="InterPro" id="IPR020904">
    <property type="entry name" value="Sc_DH/Rdtase_CS"/>
</dbReference>
<dbReference type="RefSeq" id="WP_091357776.1">
    <property type="nucleotide sequence ID" value="NZ_AP025284.1"/>
</dbReference>
<dbReference type="InterPro" id="IPR036291">
    <property type="entry name" value="NAD(P)-bd_dom_sf"/>
</dbReference>